<dbReference type="CDD" id="cd00009">
    <property type="entry name" value="AAA"/>
    <property type="match status" value="1"/>
</dbReference>
<dbReference type="Gene3D" id="3.30.450.20">
    <property type="entry name" value="PAS domain"/>
    <property type="match status" value="1"/>
</dbReference>
<dbReference type="InterPro" id="IPR030828">
    <property type="entry name" value="HTH_TyrR"/>
</dbReference>
<dbReference type="InterPro" id="IPR000014">
    <property type="entry name" value="PAS"/>
</dbReference>
<sequence length="468" mass="53236">MKDVKFFETILDNMTDGIYILDDKGNYIFVNSKYVNMTGISKTRLLRYNVYDFLKEGQIKVLISDIVYRNKNTVNMLQNVDISGGKHYQQLVISTPIFDEKGNVRNILAICRDVTTMNDSYRNALLQGVISNYDSYNMEGEKTSDAIISESVEMKNLLDMAKYIAQTDSAVLLYGESGTGKEVVANYIHSHSPRGKNKMVIVNCASLPENLLEAELFGYEKGAFTGAAAEKRGIIEDADHSTLFLDEINSLPLNLQGKLLRALETKQIIRLGSNKTRFIDFRTIAATNEELQVLVEKKQFRADLFYRLNVIPMTIPTLRDRQEDIVPLAEYFLRYYCGKYGKSRVLTEKTIQNMLNYNWPGNVRELKNFIERAVVMSAGNNIEIGNIQSIASDQSHTSGQKYPAPIFFDMSGHSQMPIRGISLNNYMAQCERDCLQYVLNSTRSTREAAKTLNTTQSLIMRRKKKYGL</sequence>
<evidence type="ECO:0000259" key="8">
    <source>
        <dbReference type="PROSITE" id="PS50112"/>
    </source>
</evidence>
<dbReference type="SMART" id="SM00091">
    <property type="entry name" value="PAS"/>
    <property type="match status" value="1"/>
</dbReference>
<evidence type="ECO:0000256" key="2">
    <source>
        <dbReference type="ARBA" id="ARBA00022797"/>
    </source>
</evidence>
<dbReference type="PROSITE" id="PS00688">
    <property type="entry name" value="SIGMA54_INTERACT_3"/>
    <property type="match status" value="1"/>
</dbReference>
<gene>
    <name evidence="9" type="ORF">SAMN02745168_0738</name>
</gene>
<dbReference type="PROSITE" id="PS00675">
    <property type="entry name" value="SIGMA54_INTERACT_1"/>
    <property type="match status" value="1"/>
</dbReference>
<evidence type="ECO:0000256" key="3">
    <source>
        <dbReference type="ARBA" id="ARBA00022840"/>
    </source>
</evidence>
<feature type="domain" description="Sigma-54 factor interaction" evidence="7">
    <location>
        <begin position="147"/>
        <end position="375"/>
    </location>
</feature>
<dbReference type="AlphaFoldDB" id="A0A1W1YWP5"/>
<dbReference type="InterPro" id="IPR027417">
    <property type="entry name" value="P-loop_NTPase"/>
</dbReference>
<accession>A0A1W1YWP5</accession>
<protein>
    <recommendedName>
        <fullName evidence="6">HTH-type transcriptional regulatory protein TyrR</fullName>
    </recommendedName>
</protein>
<dbReference type="Gene3D" id="3.40.50.300">
    <property type="entry name" value="P-loop containing nucleotide triphosphate hydrolases"/>
    <property type="match status" value="1"/>
</dbReference>
<dbReference type="PANTHER" id="PTHR32071:SF121">
    <property type="entry name" value="SIGMA L-DEPENDENT TRANSCRIPTIONAL REGULATOR YQIR-RELATED"/>
    <property type="match status" value="1"/>
</dbReference>
<dbReference type="OrthoDB" id="9803970at2"/>
<dbReference type="SUPFAM" id="SSF55785">
    <property type="entry name" value="PYP-like sensor domain (PAS domain)"/>
    <property type="match status" value="1"/>
</dbReference>
<evidence type="ECO:0000313" key="10">
    <source>
        <dbReference type="Proteomes" id="UP000192790"/>
    </source>
</evidence>
<dbReference type="InterPro" id="IPR035965">
    <property type="entry name" value="PAS-like_dom_sf"/>
</dbReference>
<dbReference type="RefSeq" id="WP_084233351.1">
    <property type="nucleotide sequence ID" value="NZ_FWXW01000001.1"/>
</dbReference>
<evidence type="ECO:0000313" key="9">
    <source>
        <dbReference type="EMBL" id="SMC40637.1"/>
    </source>
</evidence>
<dbReference type="InterPro" id="IPR003593">
    <property type="entry name" value="AAA+_ATPase"/>
</dbReference>
<dbReference type="NCBIfam" id="TIGR00229">
    <property type="entry name" value="sensory_box"/>
    <property type="match status" value="1"/>
</dbReference>
<reference evidence="9 10" key="1">
    <citation type="submission" date="2017-04" db="EMBL/GenBank/DDBJ databases">
        <authorList>
            <person name="Afonso C.L."/>
            <person name="Miller P.J."/>
            <person name="Scott M.A."/>
            <person name="Spackman E."/>
            <person name="Goraichik I."/>
            <person name="Dimitrov K.M."/>
            <person name="Suarez D.L."/>
            <person name="Swayne D.E."/>
        </authorList>
    </citation>
    <scope>NUCLEOTIDE SEQUENCE [LARGE SCALE GENOMIC DNA]</scope>
    <source>
        <strain evidence="9 10">DSM 12816</strain>
    </source>
</reference>
<keyword evidence="1" id="KW-0547">Nucleotide-binding</keyword>
<dbReference type="PANTHER" id="PTHR32071">
    <property type="entry name" value="TRANSCRIPTIONAL REGULATORY PROTEIN"/>
    <property type="match status" value="1"/>
</dbReference>
<evidence type="ECO:0000259" key="7">
    <source>
        <dbReference type="PROSITE" id="PS50045"/>
    </source>
</evidence>
<evidence type="ECO:0000256" key="4">
    <source>
        <dbReference type="ARBA" id="ARBA00023015"/>
    </source>
</evidence>
<dbReference type="FunFam" id="3.40.50.300:FF:000006">
    <property type="entry name" value="DNA-binding transcriptional regulator NtrC"/>
    <property type="match status" value="1"/>
</dbReference>
<evidence type="ECO:0000256" key="5">
    <source>
        <dbReference type="ARBA" id="ARBA00023163"/>
    </source>
</evidence>
<dbReference type="PROSITE" id="PS50045">
    <property type="entry name" value="SIGMA54_INTERACT_4"/>
    <property type="match status" value="1"/>
</dbReference>
<keyword evidence="5" id="KW-0804">Transcription</keyword>
<dbReference type="Gene3D" id="1.10.10.60">
    <property type="entry name" value="Homeodomain-like"/>
    <property type="match status" value="1"/>
</dbReference>
<evidence type="ECO:0000256" key="6">
    <source>
        <dbReference type="ARBA" id="ARBA00029500"/>
    </source>
</evidence>
<keyword evidence="10" id="KW-1185">Reference proteome</keyword>
<dbReference type="Proteomes" id="UP000192790">
    <property type="component" value="Unassembled WGS sequence"/>
</dbReference>
<dbReference type="InterPro" id="IPR002078">
    <property type="entry name" value="Sigma_54_int"/>
</dbReference>
<dbReference type="InterPro" id="IPR013767">
    <property type="entry name" value="PAS_fold"/>
</dbReference>
<dbReference type="SUPFAM" id="SSF46689">
    <property type="entry name" value="Homeodomain-like"/>
    <property type="match status" value="1"/>
</dbReference>
<dbReference type="Pfam" id="PF00158">
    <property type="entry name" value="Sigma54_activat"/>
    <property type="match status" value="1"/>
</dbReference>
<dbReference type="PROSITE" id="PS50112">
    <property type="entry name" value="PAS"/>
    <property type="match status" value="1"/>
</dbReference>
<dbReference type="Gene3D" id="1.10.8.60">
    <property type="match status" value="1"/>
</dbReference>
<dbReference type="EMBL" id="FWXW01000001">
    <property type="protein sequence ID" value="SMC40637.1"/>
    <property type="molecule type" value="Genomic_DNA"/>
</dbReference>
<keyword evidence="3" id="KW-0067">ATP-binding</keyword>
<dbReference type="SMART" id="SM00382">
    <property type="entry name" value="AAA"/>
    <property type="match status" value="1"/>
</dbReference>
<dbReference type="Pfam" id="PF25601">
    <property type="entry name" value="AAA_lid_14"/>
    <property type="match status" value="1"/>
</dbReference>
<evidence type="ECO:0000256" key="1">
    <source>
        <dbReference type="ARBA" id="ARBA00022741"/>
    </source>
</evidence>
<dbReference type="CDD" id="cd00130">
    <property type="entry name" value="PAS"/>
    <property type="match status" value="1"/>
</dbReference>
<keyword evidence="4" id="KW-0805">Transcription regulation</keyword>
<dbReference type="Pfam" id="PF18024">
    <property type="entry name" value="HTH_50"/>
    <property type="match status" value="1"/>
</dbReference>
<proteinExistence type="predicted"/>
<organism evidence="9 10">
    <name type="scientific">Papillibacter cinnamivorans DSM 12816</name>
    <dbReference type="NCBI Taxonomy" id="1122930"/>
    <lineage>
        <taxon>Bacteria</taxon>
        <taxon>Bacillati</taxon>
        <taxon>Bacillota</taxon>
        <taxon>Clostridia</taxon>
        <taxon>Eubacteriales</taxon>
        <taxon>Oscillospiraceae</taxon>
        <taxon>Papillibacter</taxon>
    </lineage>
</organism>
<dbReference type="InterPro" id="IPR025944">
    <property type="entry name" value="Sigma_54_int_dom_CS"/>
</dbReference>
<dbReference type="InterPro" id="IPR025662">
    <property type="entry name" value="Sigma_54_int_dom_ATP-bd_1"/>
</dbReference>
<dbReference type="STRING" id="1122930.SAMN02745168_0738"/>
<dbReference type="Pfam" id="PF00989">
    <property type="entry name" value="PAS"/>
    <property type="match status" value="1"/>
</dbReference>
<feature type="domain" description="PAS" evidence="8">
    <location>
        <begin position="3"/>
        <end position="54"/>
    </location>
</feature>
<dbReference type="SUPFAM" id="SSF52540">
    <property type="entry name" value="P-loop containing nucleoside triphosphate hydrolases"/>
    <property type="match status" value="1"/>
</dbReference>
<dbReference type="GO" id="GO:0006355">
    <property type="term" value="P:regulation of DNA-templated transcription"/>
    <property type="evidence" value="ECO:0007669"/>
    <property type="project" value="InterPro"/>
</dbReference>
<dbReference type="GO" id="GO:0005524">
    <property type="term" value="F:ATP binding"/>
    <property type="evidence" value="ECO:0007669"/>
    <property type="project" value="UniProtKB-KW"/>
</dbReference>
<dbReference type="GO" id="GO:0003677">
    <property type="term" value="F:DNA binding"/>
    <property type="evidence" value="ECO:0007669"/>
    <property type="project" value="UniProtKB-KW"/>
</dbReference>
<dbReference type="InterPro" id="IPR009057">
    <property type="entry name" value="Homeodomain-like_sf"/>
</dbReference>
<dbReference type="InterPro" id="IPR058031">
    <property type="entry name" value="AAA_lid_NorR"/>
</dbReference>
<name>A0A1W1YWP5_9FIRM</name>
<keyword evidence="2" id="KW-0058">Aromatic hydrocarbons catabolism</keyword>